<dbReference type="AlphaFoldDB" id="A0A5Q0N2L5"/>
<dbReference type="RefSeq" id="YP_009710669.1">
    <property type="nucleotide sequence ID" value="NC_045199.1"/>
</dbReference>
<name>A0A5Q0N2L5_AMAMU</name>
<reference evidence="2" key="1">
    <citation type="journal article" name="Front. Microbiol.">
        <title>Comparative Mitogenome Analysis Reveals Mitochondrial Genome Differentiation in Ectomycorrhizal and Asymbiotic Amanita Species.</title>
        <authorList>
            <person name="Li Q."/>
            <person name="He X."/>
            <person name="Ren Y."/>
            <person name="Xiong C."/>
            <person name="Jin X."/>
            <person name="Peng L."/>
            <person name="Huang W."/>
        </authorList>
    </citation>
    <scope>NUCLEOTIDE SEQUENCE</scope>
</reference>
<geneLocation type="mitochondrion" evidence="2"/>
<feature type="transmembrane region" description="Helical" evidence="1">
    <location>
        <begin position="48"/>
        <end position="66"/>
    </location>
</feature>
<evidence type="ECO:0000256" key="1">
    <source>
        <dbReference type="SAM" id="Phobius"/>
    </source>
</evidence>
<organism evidence="2">
    <name type="scientific">Amanita muscaria</name>
    <name type="common">Fly agaric</name>
    <name type="synonym">Agaricus muscarius</name>
    <dbReference type="NCBI Taxonomy" id="41956"/>
    <lineage>
        <taxon>Eukaryota</taxon>
        <taxon>Fungi</taxon>
        <taxon>Dikarya</taxon>
        <taxon>Basidiomycota</taxon>
        <taxon>Agaricomycotina</taxon>
        <taxon>Agaricomycetes</taxon>
        <taxon>Agaricomycetidae</taxon>
        <taxon>Agaricales</taxon>
        <taxon>Pluteineae</taxon>
        <taxon>Amanitaceae</taxon>
        <taxon>Amanita</taxon>
    </lineage>
</organism>
<keyword evidence="1" id="KW-0472">Membrane</keyword>
<dbReference type="GeneID" id="42437817"/>
<feature type="transmembrane region" description="Helical" evidence="1">
    <location>
        <begin position="6"/>
        <end position="27"/>
    </location>
</feature>
<keyword evidence="1" id="KW-0812">Transmembrane</keyword>
<gene>
    <name evidence="2" type="primary">orf245</name>
</gene>
<protein>
    <submittedName>
        <fullName evidence="2">Uncharacterized protein</fullName>
    </submittedName>
</protein>
<keyword evidence="1" id="KW-1133">Transmembrane helix</keyword>
<sequence length="245" mass="28767">MLLNFINEYLNLFIIPFLFNFTIFYIVKSGLLGNNLKNKLNITLKSNIKLITFISFFFFLLASLYLNMYKLHLDNTEKLNNVTNQITINGNTEASSKILNELEKLDTNWKDKLFVKSPLENGDPINNFFIDNFFIKSPLENGDPITNFFIETLTDNLILHFIILYFIVILTIIIICKLNLPKEPQFPKINSLPFGNLIHKLLTYYISVWQISSHFWIYLILFFLFLFNLGSLISITKMLIYFKSL</sequence>
<evidence type="ECO:0000313" key="2">
    <source>
        <dbReference type="EMBL" id="QFZ98618.1"/>
    </source>
</evidence>
<proteinExistence type="predicted"/>
<dbReference type="EMBL" id="MK993559">
    <property type="protein sequence ID" value="QFZ98618.1"/>
    <property type="molecule type" value="Genomic_DNA"/>
</dbReference>
<feature type="transmembrane region" description="Helical" evidence="1">
    <location>
        <begin position="215"/>
        <end position="235"/>
    </location>
</feature>
<keyword evidence="2" id="KW-0496">Mitochondrion</keyword>
<feature type="transmembrane region" description="Helical" evidence="1">
    <location>
        <begin position="157"/>
        <end position="180"/>
    </location>
</feature>
<accession>A0A5Q0N2L5</accession>